<dbReference type="SFLD" id="SFLDS00003">
    <property type="entry name" value="Haloacid_Dehalogenase"/>
    <property type="match status" value="1"/>
</dbReference>
<dbReference type="CDD" id="cd02603">
    <property type="entry name" value="HAD_sEH-N_like"/>
    <property type="match status" value="1"/>
</dbReference>
<reference evidence="1 2" key="1">
    <citation type="submission" date="2024-04" db="EMBL/GenBank/DDBJ databases">
        <title>Draft genome sequence of Pseudophaeobacter arcticus NBRC 116598.</title>
        <authorList>
            <person name="Miyakawa T."/>
            <person name="Kusuya Y."/>
            <person name="Miura T."/>
        </authorList>
    </citation>
    <scope>NUCLEOTIDE SEQUENCE [LARGE SCALE GENOMIC DNA]</scope>
    <source>
        <strain evidence="1 2">SU-CL00105</strain>
    </source>
</reference>
<dbReference type="PRINTS" id="PR00413">
    <property type="entry name" value="HADHALOGNASE"/>
</dbReference>
<dbReference type="EMBL" id="BAABWU010000001">
    <property type="protein sequence ID" value="GAA6195071.1"/>
    <property type="molecule type" value="Genomic_DNA"/>
</dbReference>
<accession>A0ABQ0AGS8</accession>
<sequence>MTIEAVVFDIGNVLIQWDPERFYDARLGVEDRKRLFAEVPLHDMNLDLDRGAPFRASVYDLADQHPTWAEEIRHWHDSWLAFAHADIPQSVRLLRALRAKGVPVLALSNFGIGTFEVAVTAYPFLAEFDQSYISGHLGCIKPDAEIYQHLEQGAGLPANRLLFADDRPENIAAAEARGWQGHLFTTPQAWAARLVEAGLLSEQDAQ</sequence>
<dbReference type="Pfam" id="PF00702">
    <property type="entry name" value="Hydrolase"/>
    <property type="match status" value="1"/>
</dbReference>
<protein>
    <submittedName>
        <fullName evidence="1">HAD family phosphatase</fullName>
    </submittedName>
</protein>
<dbReference type="NCBIfam" id="TIGR01509">
    <property type="entry name" value="HAD-SF-IA-v3"/>
    <property type="match status" value="1"/>
</dbReference>
<name>A0ABQ0AGS8_9RHOB</name>
<gene>
    <name evidence="1" type="ORF">NBRC116598_05150</name>
</gene>
<evidence type="ECO:0000313" key="2">
    <source>
        <dbReference type="Proteomes" id="UP001441944"/>
    </source>
</evidence>
<dbReference type="Gene3D" id="3.40.50.1000">
    <property type="entry name" value="HAD superfamily/HAD-like"/>
    <property type="match status" value="1"/>
</dbReference>
<dbReference type="RefSeq" id="WP_348152297.1">
    <property type="nucleotide sequence ID" value="NZ_BAABWU010000001.1"/>
</dbReference>
<keyword evidence="2" id="KW-1185">Reference proteome</keyword>
<comment type="caution">
    <text evidence="1">The sequence shown here is derived from an EMBL/GenBank/DDBJ whole genome shotgun (WGS) entry which is preliminary data.</text>
</comment>
<dbReference type="Proteomes" id="UP001441944">
    <property type="component" value="Unassembled WGS sequence"/>
</dbReference>
<dbReference type="PANTHER" id="PTHR43611">
    <property type="entry name" value="ALPHA-D-GLUCOSE 1-PHOSPHATE PHOSPHATASE"/>
    <property type="match status" value="1"/>
</dbReference>
<dbReference type="InterPro" id="IPR006439">
    <property type="entry name" value="HAD-SF_hydro_IA"/>
</dbReference>
<dbReference type="InterPro" id="IPR036412">
    <property type="entry name" value="HAD-like_sf"/>
</dbReference>
<dbReference type="SFLD" id="SFLDG01129">
    <property type="entry name" value="C1.5:_HAD__Beta-PGM__Phosphata"/>
    <property type="match status" value="1"/>
</dbReference>
<dbReference type="InterPro" id="IPR023214">
    <property type="entry name" value="HAD_sf"/>
</dbReference>
<dbReference type="PANTHER" id="PTHR43611:SF3">
    <property type="entry name" value="FLAVIN MONONUCLEOTIDE HYDROLASE 1, CHLOROPLATIC"/>
    <property type="match status" value="1"/>
</dbReference>
<dbReference type="InterPro" id="IPR023198">
    <property type="entry name" value="PGP-like_dom2"/>
</dbReference>
<dbReference type="Gene3D" id="1.10.150.240">
    <property type="entry name" value="Putative phosphatase, domain 2"/>
    <property type="match status" value="1"/>
</dbReference>
<proteinExistence type="predicted"/>
<dbReference type="SUPFAM" id="SSF56784">
    <property type="entry name" value="HAD-like"/>
    <property type="match status" value="1"/>
</dbReference>
<evidence type="ECO:0000313" key="1">
    <source>
        <dbReference type="EMBL" id="GAA6195071.1"/>
    </source>
</evidence>
<organism evidence="1 2">
    <name type="scientific">Pseudophaeobacter arcticus</name>
    <dbReference type="NCBI Taxonomy" id="385492"/>
    <lineage>
        <taxon>Bacteria</taxon>
        <taxon>Pseudomonadati</taxon>
        <taxon>Pseudomonadota</taxon>
        <taxon>Alphaproteobacteria</taxon>
        <taxon>Rhodobacterales</taxon>
        <taxon>Paracoccaceae</taxon>
        <taxon>Pseudophaeobacter</taxon>
    </lineage>
</organism>